<dbReference type="PROSITE" id="PS50231">
    <property type="entry name" value="RICIN_B_LECTIN"/>
    <property type="match status" value="1"/>
</dbReference>
<dbReference type="InterPro" id="IPR035992">
    <property type="entry name" value="Ricin_B-like_lectins"/>
</dbReference>
<dbReference type="UniPathway" id="UPA00378"/>
<dbReference type="GO" id="GO:0030246">
    <property type="term" value="F:carbohydrate binding"/>
    <property type="evidence" value="ECO:0007669"/>
    <property type="project" value="UniProtKB-KW"/>
</dbReference>
<evidence type="ECO:0000259" key="7">
    <source>
        <dbReference type="SMART" id="SM00458"/>
    </source>
</evidence>
<evidence type="ECO:0000256" key="4">
    <source>
        <dbReference type="ARBA" id="ARBA00023157"/>
    </source>
</evidence>
<comment type="subcellular location">
    <subcellularLocation>
        <location evidence="1 6">Golgi apparatus membrane</location>
        <topology evidence="1 6">Single-pass type II membrane protein</topology>
    </subcellularLocation>
</comment>
<comment type="cofactor">
    <cofactor evidence="6">
        <name>Mn(2+)</name>
        <dbReference type="ChEBI" id="CHEBI:29035"/>
    </cofactor>
</comment>
<dbReference type="PANTHER" id="PTHR11675">
    <property type="entry name" value="N-ACETYLGALACTOSAMINYLTRANSFERASE"/>
    <property type="match status" value="1"/>
</dbReference>
<reference evidence="8 9" key="1">
    <citation type="journal article" date="2007" name="Nature">
        <title>Evolution of genes and genomes on the Drosophila phylogeny.</title>
        <authorList>
            <consortium name="Drosophila 12 Genomes Consortium"/>
            <person name="Clark A.G."/>
            <person name="Eisen M.B."/>
            <person name="Smith D.R."/>
            <person name="Bergman C.M."/>
            <person name="Oliver B."/>
            <person name="Markow T.A."/>
            <person name="Kaufman T.C."/>
            <person name="Kellis M."/>
            <person name="Gelbart W."/>
            <person name="Iyer V.N."/>
            <person name="Pollard D.A."/>
            <person name="Sackton T.B."/>
            <person name="Larracuente A.M."/>
            <person name="Singh N.D."/>
            <person name="Abad J.P."/>
            <person name="Abt D.N."/>
            <person name="Adryan B."/>
            <person name="Aguade M."/>
            <person name="Akashi H."/>
            <person name="Anderson W.W."/>
            <person name="Aquadro C.F."/>
            <person name="Ardell D.H."/>
            <person name="Arguello R."/>
            <person name="Artieri C.G."/>
            <person name="Barbash D.A."/>
            <person name="Barker D."/>
            <person name="Barsanti P."/>
            <person name="Batterham P."/>
            <person name="Batzoglou S."/>
            <person name="Begun D."/>
            <person name="Bhutkar A."/>
            <person name="Blanco E."/>
            <person name="Bosak S.A."/>
            <person name="Bradley R.K."/>
            <person name="Brand A.D."/>
            <person name="Brent M.R."/>
            <person name="Brooks A.N."/>
            <person name="Brown R.H."/>
            <person name="Butlin R.K."/>
            <person name="Caggese C."/>
            <person name="Calvi B.R."/>
            <person name="Bernardo de Carvalho A."/>
            <person name="Caspi A."/>
            <person name="Castrezana S."/>
            <person name="Celniker S.E."/>
            <person name="Chang J.L."/>
            <person name="Chapple C."/>
            <person name="Chatterji S."/>
            <person name="Chinwalla A."/>
            <person name="Civetta A."/>
            <person name="Clifton S.W."/>
            <person name="Comeron J.M."/>
            <person name="Costello J.C."/>
            <person name="Coyne J.A."/>
            <person name="Daub J."/>
            <person name="David R.G."/>
            <person name="Delcher A.L."/>
            <person name="Delehaunty K."/>
            <person name="Do C.B."/>
            <person name="Ebling H."/>
            <person name="Edwards K."/>
            <person name="Eickbush T."/>
            <person name="Evans J.D."/>
            <person name="Filipski A."/>
            <person name="Findeiss S."/>
            <person name="Freyhult E."/>
            <person name="Fulton L."/>
            <person name="Fulton R."/>
            <person name="Garcia A.C."/>
            <person name="Gardiner A."/>
            <person name="Garfield D.A."/>
            <person name="Garvin B.E."/>
            <person name="Gibson G."/>
            <person name="Gilbert D."/>
            <person name="Gnerre S."/>
            <person name="Godfrey J."/>
            <person name="Good R."/>
            <person name="Gotea V."/>
            <person name="Gravely B."/>
            <person name="Greenberg A.J."/>
            <person name="Griffiths-Jones S."/>
            <person name="Gross S."/>
            <person name="Guigo R."/>
            <person name="Gustafson E.A."/>
            <person name="Haerty W."/>
            <person name="Hahn M.W."/>
            <person name="Halligan D.L."/>
            <person name="Halpern A.L."/>
            <person name="Halter G.M."/>
            <person name="Han M.V."/>
            <person name="Heger A."/>
            <person name="Hillier L."/>
            <person name="Hinrichs A.S."/>
            <person name="Holmes I."/>
            <person name="Hoskins R.A."/>
            <person name="Hubisz M.J."/>
            <person name="Hultmark D."/>
            <person name="Huntley M.A."/>
            <person name="Jaffe D.B."/>
            <person name="Jagadeeshan S."/>
            <person name="Jeck W.R."/>
            <person name="Johnson J."/>
            <person name="Jones C.D."/>
            <person name="Jordan W.C."/>
            <person name="Karpen G.H."/>
            <person name="Kataoka E."/>
            <person name="Keightley P.D."/>
            <person name="Kheradpour P."/>
            <person name="Kirkness E.F."/>
            <person name="Koerich L.B."/>
            <person name="Kristiansen K."/>
            <person name="Kudrna D."/>
            <person name="Kulathinal R.J."/>
            <person name="Kumar S."/>
            <person name="Kwok R."/>
            <person name="Lander E."/>
            <person name="Langley C.H."/>
            <person name="Lapoint R."/>
            <person name="Lazzaro B.P."/>
            <person name="Lee S.J."/>
            <person name="Levesque L."/>
            <person name="Li R."/>
            <person name="Lin C.F."/>
            <person name="Lin M.F."/>
            <person name="Lindblad-Toh K."/>
            <person name="Llopart A."/>
            <person name="Long M."/>
            <person name="Low L."/>
            <person name="Lozovsky E."/>
            <person name="Lu J."/>
            <person name="Luo M."/>
            <person name="Machado C.A."/>
            <person name="Makalowski W."/>
            <person name="Marzo M."/>
            <person name="Matsuda M."/>
            <person name="Matzkin L."/>
            <person name="McAllister B."/>
            <person name="McBride C.S."/>
            <person name="McKernan B."/>
            <person name="McKernan K."/>
            <person name="Mendez-Lago M."/>
            <person name="Minx P."/>
            <person name="Mollenhauer M.U."/>
            <person name="Montooth K."/>
            <person name="Mount S.M."/>
            <person name="Mu X."/>
            <person name="Myers E."/>
            <person name="Negre B."/>
            <person name="Newfeld S."/>
            <person name="Nielsen R."/>
            <person name="Noor M.A."/>
            <person name="O'Grady P."/>
            <person name="Pachter L."/>
            <person name="Papaceit M."/>
            <person name="Parisi M.J."/>
            <person name="Parisi M."/>
            <person name="Parts L."/>
            <person name="Pedersen J.S."/>
            <person name="Pesole G."/>
            <person name="Phillippy A.M."/>
            <person name="Ponting C.P."/>
            <person name="Pop M."/>
            <person name="Porcelli D."/>
            <person name="Powell J.R."/>
            <person name="Prohaska S."/>
            <person name="Pruitt K."/>
            <person name="Puig M."/>
            <person name="Quesneville H."/>
            <person name="Ram K.R."/>
            <person name="Rand D."/>
            <person name="Rasmussen M.D."/>
            <person name="Reed L.K."/>
            <person name="Reenan R."/>
            <person name="Reily A."/>
            <person name="Remington K.A."/>
            <person name="Rieger T.T."/>
            <person name="Ritchie M.G."/>
            <person name="Robin C."/>
            <person name="Rogers Y.H."/>
            <person name="Rohde C."/>
            <person name="Rozas J."/>
            <person name="Rubenfield M.J."/>
            <person name="Ruiz A."/>
            <person name="Russo S."/>
            <person name="Salzberg S.L."/>
            <person name="Sanchez-Gracia A."/>
            <person name="Saranga D.J."/>
            <person name="Sato H."/>
            <person name="Schaeffer S.W."/>
            <person name="Schatz M.C."/>
            <person name="Schlenke T."/>
            <person name="Schwartz R."/>
            <person name="Segarra C."/>
            <person name="Singh R.S."/>
            <person name="Sirot L."/>
            <person name="Sirota M."/>
            <person name="Sisneros N.B."/>
            <person name="Smith C.D."/>
            <person name="Smith T.F."/>
            <person name="Spieth J."/>
            <person name="Stage D.E."/>
            <person name="Stark A."/>
            <person name="Stephan W."/>
            <person name="Strausberg R.L."/>
            <person name="Strempel S."/>
            <person name="Sturgill D."/>
            <person name="Sutton G."/>
            <person name="Sutton G.G."/>
            <person name="Tao W."/>
            <person name="Teichmann S."/>
            <person name="Tobari Y.N."/>
            <person name="Tomimura Y."/>
            <person name="Tsolas J.M."/>
            <person name="Valente V.L."/>
            <person name="Venter E."/>
            <person name="Venter J.C."/>
            <person name="Vicario S."/>
            <person name="Vieira F.G."/>
            <person name="Vilella A.J."/>
            <person name="Villasante A."/>
            <person name="Walenz B."/>
            <person name="Wang J."/>
            <person name="Wasserman M."/>
            <person name="Watts T."/>
            <person name="Wilson D."/>
            <person name="Wilson R.K."/>
            <person name="Wing R.A."/>
            <person name="Wolfner M.F."/>
            <person name="Wong A."/>
            <person name="Wong G.K."/>
            <person name="Wu C.I."/>
            <person name="Wu G."/>
            <person name="Yamamoto D."/>
            <person name="Yang H.P."/>
            <person name="Yang S.P."/>
            <person name="Yorke J.A."/>
            <person name="Yoshida K."/>
            <person name="Zdobnov E."/>
            <person name="Zhang P."/>
            <person name="Zhang Y."/>
            <person name="Zimin A.V."/>
            <person name="Baldwin J."/>
            <person name="Abdouelleil A."/>
            <person name="Abdulkadir J."/>
            <person name="Abebe A."/>
            <person name="Abera B."/>
            <person name="Abreu J."/>
            <person name="Acer S.C."/>
            <person name="Aftuck L."/>
            <person name="Alexander A."/>
            <person name="An P."/>
            <person name="Anderson E."/>
            <person name="Anderson S."/>
            <person name="Arachi H."/>
            <person name="Azer M."/>
            <person name="Bachantsang P."/>
            <person name="Barry A."/>
            <person name="Bayul T."/>
            <person name="Berlin A."/>
            <person name="Bessette D."/>
            <person name="Bloom T."/>
            <person name="Blye J."/>
            <person name="Boguslavskiy L."/>
            <person name="Bonnet C."/>
            <person name="Boukhgalter B."/>
            <person name="Bourzgui I."/>
            <person name="Brown A."/>
            <person name="Cahill P."/>
            <person name="Channer S."/>
            <person name="Cheshatsang Y."/>
            <person name="Chuda L."/>
            <person name="Citroen M."/>
            <person name="Collymore A."/>
            <person name="Cooke P."/>
            <person name="Costello M."/>
            <person name="D'Aco K."/>
            <person name="Daza R."/>
            <person name="De Haan G."/>
            <person name="DeGray S."/>
            <person name="DeMaso C."/>
            <person name="Dhargay N."/>
            <person name="Dooley K."/>
            <person name="Dooley E."/>
            <person name="Doricent M."/>
            <person name="Dorje P."/>
            <person name="Dorjee K."/>
            <person name="Dupes A."/>
            <person name="Elong R."/>
            <person name="Falk J."/>
            <person name="Farina A."/>
            <person name="Faro S."/>
            <person name="Ferguson D."/>
            <person name="Fisher S."/>
            <person name="Foley C.D."/>
            <person name="Franke A."/>
            <person name="Friedrich D."/>
            <person name="Gadbois L."/>
            <person name="Gearin G."/>
            <person name="Gearin C.R."/>
            <person name="Giannoukos G."/>
            <person name="Goode T."/>
            <person name="Graham J."/>
            <person name="Grandbois E."/>
            <person name="Grewal S."/>
            <person name="Gyaltsen K."/>
            <person name="Hafez N."/>
            <person name="Hagos B."/>
            <person name="Hall J."/>
            <person name="Henson C."/>
            <person name="Hollinger A."/>
            <person name="Honan T."/>
            <person name="Huard M.D."/>
            <person name="Hughes L."/>
            <person name="Hurhula B."/>
            <person name="Husby M.E."/>
            <person name="Kamat A."/>
            <person name="Kanga B."/>
            <person name="Kashin S."/>
            <person name="Khazanovich D."/>
            <person name="Kisner P."/>
            <person name="Lance K."/>
            <person name="Lara M."/>
            <person name="Lee W."/>
            <person name="Lennon N."/>
            <person name="Letendre F."/>
            <person name="LeVine R."/>
            <person name="Lipovsky A."/>
            <person name="Liu X."/>
            <person name="Liu J."/>
            <person name="Liu S."/>
            <person name="Lokyitsang T."/>
            <person name="Lokyitsang Y."/>
            <person name="Lubonja R."/>
            <person name="Lui A."/>
            <person name="MacDonald P."/>
            <person name="Magnisalis V."/>
            <person name="Maru K."/>
            <person name="Matthews C."/>
            <person name="McCusker W."/>
            <person name="McDonough S."/>
            <person name="Mehta T."/>
            <person name="Meldrim J."/>
            <person name="Meneus L."/>
            <person name="Mihai O."/>
            <person name="Mihalev A."/>
            <person name="Mihova T."/>
            <person name="Mittelman R."/>
            <person name="Mlenga V."/>
            <person name="Montmayeur A."/>
            <person name="Mulrain L."/>
            <person name="Navidi A."/>
            <person name="Naylor J."/>
            <person name="Negash T."/>
            <person name="Nguyen T."/>
            <person name="Nguyen N."/>
            <person name="Nicol R."/>
            <person name="Norbu C."/>
            <person name="Norbu N."/>
            <person name="Novod N."/>
            <person name="O'Neill B."/>
            <person name="Osman S."/>
            <person name="Markiewicz E."/>
            <person name="Oyono O.L."/>
            <person name="Patti C."/>
            <person name="Phunkhang P."/>
            <person name="Pierre F."/>
            <person name="Priest M."/>
            <person name="Raghuraman S."/>
            <person name="Rege F."/>
            <person name="Reyes R."/>
            <person name="Rise C."/>
            <person name="Rogov P."/>
            <person name="Ross K."/>
            <person name="Ryan E."/>
            <person name="Settipalli S."/>
            <person name="Shea T."/>
            <person name="Sherpa N."/>
            <person name="Shi L."/>
            <person name="Shih D."/>
            <person name="Sparrow T."/>
            <person name="Spaulding J."/>
            <person name="Stalker J."/>
            <person name="Stange-Thomann N."/>
            <person name="Stavropoulos S."/>
            <person name="Stone C."/>
            <person name="Strader C."/>
            <person name="Tesfaye S."/>
            <person name="Thomson T."/>
            <person name="Thoulutsang Y."/>
            <person name="Thoulutsang D."/>
            <person name="Topham K."/>
            <person name="Topping I."/>
            <person name="Tsamla T."/>
            <person name="Vassiliev H."/>
            <person name="Vo A."/>
            <person name="Wangchuk T."/>
            <person name="Wangdi T."/>
            <person name="Weiand M."/>
            <person name="Wilkinson J."/>
            <person name="Wilson A."/>
            <person name="Yadav S."/>
            <person name="Young G."/>
            <person name="Yu Q."/>
            <person name="Zembek L."/>
            <person name="Zhong D."/>
            <person name="Zimmer A."/>
            <person name="Zwirko Z."/>
            <person name="Jaffe D.B."/>
            <person name="Alvarez P."/>
            <person name="Brockman W."/>
            <person name="Butler J."/>
            <person name="Chin C."/>
            <person name="Gnerre S."/>
            <person name="Grabherr M."/>
            <person name="Kleber M."/>
            <person name="Mauceli E."/>
            <person name="MacCallum I."/>
        </authorList>
    </citation>
    <scope>NUCLEOTIDE SEQUENCE [LARGE SCALE GENOMIC DNA]</scope>
    <source>
        <strain evidence="8 9">TSC#14021-0224.01</strain>
    </source>
</reference>
<dbReference type="EC" id="2.4.1.-" evidence="6"/>
<dbReference type="InterPro" id="IPR001173">
    <property type="entry name" value="Glyco_trans_2-like"/>
</dbReference>
<dbReference type="Gene3D" id="3.90.550.10">
    <property type="entry name" value="Spore Coat Polysaccharide Biosynthesis Protein SpsA, Chain A"/>
    <property type="match status" value="1"/>
</dbReference>
<dbReference type="HOGENOM" id="CLU_013477_0_1_1"/>
<keyword evidence="9" id="KW-1185">Reference proteome</keyword>
<keyword evidence="6" id="KW-0812">Transmembrane</keyword>
<sequence length="564" mass="65118">MEVSATVLNNLFKYVLLHVWIAIVLLLLHRDLSSWDGLMGLLSRPGLGENGSAAYLSVPSSEIDAYTQGWRYYSYNAWLAERIPLRRSLPDLRDPRCVKLEYDEDSDEMKPASIILIFRNEQLAVLLRTLHSLIERTPRHLYIELILVNDHSDRDFWTEKVSLFCFDNYVHRYIHPKARILHLPEQVGLIKARVLASHEATAENLVFVDAQVEFTNGWLPPLLDAIVQQSLTLATPILDSLNEQTLAYQRSRERRGIYDWSLTRREVPLSRERRTFLPRPYEVAAVRTSVFAIRALWFQDISSFDRELRGFGAAELELSLKVWCTGGRIVQVPCSRVGHLQPKDQDYLKRYGDLYKMGDQVSRNLKRIIEVWAGDLKSVIYKYQPHLLNNISEGDLSEPRKLHQQYACQSFKEYINDITPGLNHVTPLNRTYYASGHAKSLEFPKKCLTINAKSQLLFLERCSANNTLQHWTLTYLKDLRVAGSICAEVQPNLRLGYGFCHSLGGRQRWQYDSVHNHLVSNAKCLEFADELNIFLNACNATNRKQRWILDNINLSVMQSVHTFG</sequence>
<evidence type="ECO:0000313" key="9">
    <source>
        <dbReference type="Proteomes" id="UP000008711"/>
    </source>
</evidence>
<gene>
    <name evidence="8" type="primary">Dere\GG15923</name>
    <name evidence="8" type="synonym">dere_GLEANR_15953</name>
    <name evidence="8" type="synonym">GG15923</name>
    <name evidence="8" type="ORF">Dere_GG15923</name>
</gene>
<keyword evidence="4 6" id="KW-1015">Disulfide bond</keyword>
<dbReference type="SUPFAM" id="SSF53448">
    <property type="entry name" value="Nucleotide-diphospho-sugar transferases"/>
    <property type="match status" value="1"/>
</dbReference>
<dbReference type="OrthoDB" id="7857914at2759"/>
<dbReference type="Pfam" id="PF00535">
    <property type="entry name" value="Glycos_transf_2"/>
    <property type="match status" value="1"/>
</dbReference>
<evidence type="ECO:0000256" key="6">
    <source>
        <dbReference type="RuleBase" id="RU361242"/>
    </source>
</evidence>
<dbReference type="EMBL" id="CH954178">
    <property type="protein sequence ID" value="EDV52150.1"/>
    <property type="molecule type" value="Genomic_DNA"/>
</dbReference>
<keyword evidence="6" id="KW-0472">Membrane</keyword>
<dbReference type="InterPro" id="IPR029044">
    <property type="entry name" value="Nucleotide-diphossugar_trans"/>
</dbReference>
<comment type="pathway">
    <text evidence="6">Protein modification; protein glycosylation.</text>
</comment>
<proteinExistence type="inferred from homology"/>
<dbReference type="SUPFAM" id="SSF50370">
    <property type="entry name" value="Ricin B-like lectins"/>
    <property type="match status" value="1"/>
</dbReference>
<protein>
    <recommendedName>
        <fullName evidence="6">Polypeptide N-acetylgalactosaminyltransferase</fullName>
        <ecNumber evidence="6">2.4.1.-</ecNumber>
    </recommendedName>
    <alternativeName>
        <fullName evidence="6">Protein-UDP acetylgalactosaminyltransferase</fullName>
    </alternativeName>
</protein>
<keyword evidence="5" id="KW-0325">Glycoprotein</keyword>
<dbReference type="Gene3D" id="2.80.10.50">
    <property type="match status" value="1"/>
</dbReference>
<dbReference type="GO" id="GO:0016757">
    <property type="term" value="F:glycosyltransferase activity"/>
    <property type="evidence" value="ECO:0007669"/>
    <property type="project" value="UniProtKB-KW"/>
</dbReference>
<dbReference type="OMA" id="CLTINAK"/>
<keyword evidence="2 6" id="KW-0430">Lectin</keyword>
<organism evidence="8 9">
    <name type="scientific">Drosophila erecta</name>
    <name type="common">Fruit fly</name>
    <dbReference type="NCBI Taxonomy" id="7220"/>
    <lineage>
        <taxon>Eukaryota</taxon>
        <taxon>Metazoa</taxon>
        <taxon>Ecdysozoa</taxon>
        <taxon>Arthropoda</taxon>
        <taxon>Hexapoda</taxon>
        <taxon>Insecta</taxon>
        <taxon>Pterygota</taxon>
        <taxon>Neoptera</taxon>
        <taxon>Endopterygota</taxon>
        <taxon>Diptera</taxon>
        <taxon>Brachycera</taxon>
        <taxon>Muscomorpha</taxon>
        <taxon>Ephydroidea</taxon>
        <taxon>Drosophilidae</taxon>
        <taxon>Drosophila</taxon>
        <taxon>Sophophora</taxon>
    </lineage>
</organism>
<dbReference type="KEGG" id="der:6544319"/>
<dbReference type="GO" id="GO:0007618">
    <property type="term" value="P:mating"/>
    <property type="evidence" value="ECO:0007669"/>
    <property type="project" value="EnsemblMetazoa"/>
</dbReference>
<comment type="similarity">
    <text evidence="6">Belongs to the glycosyltransferase 2 family. GalNAc-T subfamily.</text>
</comment>
<name>B3NDL7_DROER</name>
<dbReference type="GO" id="GO:0000139">
    <property type="term" value="C:Golgi membrane"/>
    <property type="evidence" value="ECO:0007669"/>
    <property type="project" value="UniProtKB-SubCell"/>
</dbReference>
<evidence type="ECO:0000256" key="1">
    <source>
        <dbReference type="ARBA" id="ARBA00004323"/>
    </source>
</evidence>
<dbReference type="AlphaFoldDB" id="B3NDL7"/>
<keyword evidence="6" id="KW-0464">Manganese</keyword>
<evidence type="ECO:0000313" key="8">
    <source>
        <dbReference type="EMBL" id="EDV52150.1"/>
    </source>
</evidence>
<dbReference type="PANTHER" id="PTHR11675:SF134">
    <property type="entry name" value="N-ACETYLGALACTOSAMINYLTRANSFERASE 4-RELATED"/>
    <property type="match status" value="1"/>
</dbReference>
<feature type="domain" description="Ricin B lectin" evidence="7">
    <location>
        <begin position="430"/>
        <end position="550"/>
    </location>
</feature>
<keyword evidence="6" id="KW-0328">Glycosyltransferase</keyword>
<feature type="transmembrane region" description="Helical" evidence="6">
    <location>
        <begin position="12"/>
        <end position="29"/>
    </location>
</feature>
<dbReference type="eggNOG" id="KOG3736">
    <property type="taxonomic scope" value="Eukaryota"/>
</dbReference>
<keyword evidence="6" id="KW-0808">Transferase</keyword>
<evidence type="ECO:0000256" key="5">
    <source>
        <dbReference type="ARBA" id="ARBA00023180"/>
    </source>
</evidence>
<keyword evidence="6" id="KW-1133">Transmembrane helix</keyword>
<evidence type="ECO:0000256" key="2">
    <source>
        <dbReference type="ARBA" id="ARBA00022734"/>
    </source>
</evidence>
<dbReference type="PhylomeDB" id="B3NDL7"/>
<accession>B3NDL7</accession>
<keyword evidence="3 6" id="KW-0333">Golgi apparatus</keyword>
<dbReference type="Proteomes" id="UP000008711">
    <property type="component" value="Unassembled WGS sequence"/>
</dbReference>
<dbReference type="InterPro" id="IPR000772">
    <property type="entry name" value="Ricin_B_lectin"/>
</dbReference>
<dbReference type="Pfam" id="PF00652">
    <property type="entry name" value="Ricin_B_lectin"/>
    <property type="match status" value="1"/>
</dbReference>
<reference evidence="8 9" key="2">
    <citation type="journal article" date="2008" name="Bioinformatics">
        <title>Assembly reconciliation.</title>
        <authorList>
            <person name="Zimin A.V."/>
            <person name="Smith D.R."/>
            <person name="Sutton G."/>
            <person name="Yorke J.A."/>
        </authorList>
    </citation>
    <scope>NUCLEOTIDE SEQUENCE [LARGE SCALE GENOMIC DNA]</scope>
    <source>
        <strain evidence="8 9">TSC#14021-0224.01</strain>
    </source>
</reference>
<dbReference type="SMART" id="SM00458">
    <property type="entry name" value="RICIN"/>
    <property type="match status" value="1"/>
</dbReference>
<evidence type="ECO:0000256" key="3">
    <source>
        <dbReference type="ARBA" id="ARBA00023034"/>
    </source>
</evidence>